<evidence type="ECO:0000313" key="1">
    <source>
        <dbReference type="EMBL" id="MBI9113489.1"/>
    </source>
</evidence>
<dbReference type="RefSeq" id="WP_198732060.1">
    <property type="nucleotide sequence ID" value="NZ_JAEINH010000001.1"/>
</dbReference>
<gene>
    <name evidence="1" type="ORF">JAV76_00495</name>
</gene>
<comment type="caution">
    <text evidence="1">The sequence shown here is derived from an EMBL/GenBank/DDBJ whole genome shotgun (WGS) entry which is preliminary data.</text>
</comment>
<evidence type="ECO:0000313" key="2">
    <source>
        <dbReference type="Proteomes" id="UP000602087"/>
    </source>
</evidence>
<accession>A0A934MC31</accession>
<dbReference type="InterPro" id="IPR025449">
    <property type="entry name" value="JetB"/>
</dbReference>
<dbReference type="Pfam" id="PF13835">
    <property type="entry name" value="DUF4194"/>
    <property type="match status" value="1"/>
</dbReference>
<dbReference type="EMBL" id="JAEINH010000001">
    <property type="protein sequence ID" value="MBI9113489.1"/>
    <property type="molecule type" value="Genomic_DNA"/>
</dbReference>
<proteinExistence type="predicted"/>
<name>A0A934MC31_9MICO</name>
<protein>
    <submittedName>
        <fullName evidence="1">DUF4194 domain-containing protein</fullName>
    </submittedName>
</protein>
<dbReference type="Proteomes" id="UP000602087">
    <property type="component" value="Unassembled WGS sequence"/>
</dbReference>
<keyword evidence="2" id="KW-1185">Reference proteome</keyword>
<organism evidence="1 2">
    <name type="scientific">Sanguibacter suaedae</name>
    <dbReference type="NCBI Taxonomy" id="2795737"/>
    <lineage>
        <taxon>Bacteria</taxon>
        <taxon>Bacillati</taxon>
        <taxon>Actinomycetota</taxon>
        <taxon>Actinomycetes</taxon>
        <taxon>Micrococcales</taxon>
        <taxon>Sanguibacteraceae</taxon>
        <taxon>Sanguibacter</taxon>
    </lineage>
</organism>
<reference evidence="1" key="1">
    <citation type="submission" date="2020-12" db="EMBL/GenBank/DDBJ databases">
        <title>Sanguibacter suaedae sp. nov., isolated from Suaeda aralocaspica.</title>
        <authorList>
            <person name="Ma Q."/>
        </authorList>
    </citation>
    <scope>NUCLEOTIDE SEQUENCE</scope>
    <source>
        <strain evidence="1">YZGR15</strain>
    </source>
</reference>
<sequence>MSQPTRTPRAEAQLSHVVTALMKGVVYRDTHESLWHDLLHLQAQARDYVATIGLTVVVDDTEGYAYLQALPDDDEDREGTLRLVARRALPFEVSLLLALLRKRLAQFDSEGGDTRLVLDRDEIVDMLRVFVPSAANEARIVDRVDAHVRRAVELGFLRQVTGGSYEVRRVLKAFVDAQWLSELDARLAEYAAELAAGTTTGTVE</sequence>
<dbReference type="AlphaFoldDB" id="A0A934MC31"/>